<keyword evidence="15" id="KW-1185">Reference proteome</keyword>
<dbReference type="SFLD" id="SFLDG01168">
    <property type="entry name" value="Ferric_reductase_subgroup_(FRE"/>
    <property type="match status" value="1"/>
</dbReference>
<gene>
    <name evidence="14" type="ORF">B0T15DRAFT_99866</name>
</gene>
<evidence type="ECO:0000313" key="15">
    <source>
        <dbReference type="Proteomes" id="UP001273166"/>
    </source>
</evidence>
<dbReference type="PROSITE" id="PS51384">
    <property type="entry name" value="FAD_FR"/>
    <property type="match status" value="1"/>
</dbReference>
<dbReference type="AlphaFoldDB" id="A0AAJ0GXU8"/>
<proteinExistence type="inferred from homology"/>
<dbReference type="CDD" id="cd06186">
    <property type="entry name" value="NOX_Duox_like_FAD_NADP"/>
    <property type="match status" value="1"/>
</dbReference>
<keyword evidence="7" id="KW-0406">Ion transport</keyword>
<feature type="chain" id="PRO_5042463173" evidence="12">
    <location>
        <begin position="22"/>
        <end position="797"/>
    </location>
</feature>
<dbReference type="InterPro" id="IPR013130">
    <property type="entry name" value="Fe3_Rdtase_TM_dom"/>
</dbReference>
<dbReference type="SFLD" id="SFLDS00052">
    <property type="entry name" value="Ferric_Reductase_Domain"/>
    <property type="match status" value="1"/>
</dbReference>
<dbReference type="GO" id="GO:0000293">
    <property type="term" value="F:ferric-chelate reductase activity"/>
    <property type="evidence" value="ECO:0007669"/>
    <property type="project" value="TreeGrafter"/>
</dbReference>
<sequence>MATQFVLLFLLYFTGIHHADASKDGIVGFGISLYPDLCCQACHDSLSALYLSCTTFHHGDGMSGMDMRKRDGMEGMEMMGMTSDECRKNNTPWLQTMAYCIQQKCDVDGYPADKQAECFRNQAVGGAPEPTFRDSLPATAPTVELAEDAMWLNATSLVNSELYFATHGTLGEFAREEYLHTKYSVALYFIVIGICILCGLQAQTASLVPNFWRRLKASSSWSRLQQHVFLPALLGSRRLEPLPGHIGYVPGRALSIFIAVYIILNVVFSAVSFRTFQPNIYFFSAQFETCEYVGNRTGTLSLVNMSIAILFAGRNNILIALTGWSQTTFLTLHRWTARVAAVQAVAHSIAYTVAYFQPGYEGAAAYAAKAAEPFYWWGIIATIAMCLAAAFAFLPFRVSYYECFLLLHIALVILTLIGCWYHLVPHFGFDYGYQVWLYICFAFWSADRLARLVRVAYYNPLGGSRAIVEIEDELDLILRVTVFPRVTRGFGPAQHTFLYLPGLQWKFWESHPFSVAGWSVPAGAASPPADSAPATPLNLSDSSDKVGKVQSTSVVSSANAEGPAPHKPASIRFLIRVRSGITRTIIRRLVSSCSNRLELSVYTEGPYAGHRATLHPLYAADTIVCIAGGIGITHILGVIQEYAAARTRREREGVTQGEKGRNVMGATRFVLAWSAREMALIELVKKDFLVEVEGVECLFWCTASPRSSRRTEAESSSREGGEEGQKADSSVTAETPGPVKRGRMDIESVLRASAEAGRQTAVLVCAPGSMVDEVTRQVVKCVRDGLRVDLVEEAFAW</sequence>
<dbReference type="InterPro" id="IPR013121">
    <property type="entry name" value="Fe_red_NAD-bd_6"/>
</dbReference>
<evidence type="ECO:0000256" key="1">
    <source>
        <dbReference type="ARBA" id="ARBA00004141"/>
    </source>
</evidence>
<feature type="transmembrane region" description="Helical" evidence="11">
    <location>
        <begin position="302"/>
        <end position="323"/>
    </location>
</feature>
<comment type="similarity">
    <text evidence="2">Belongs to the ferric reductase (FRE) family.</text>
</comment>
<feature type="domain" description="FAD-binding FR-type" evidence="13">
    <location>
        <begin position="445"/>
        <end position="613"/>
    </location>
</feature>
<dbReference type="GO" id="GO:0015677">
    <property type="term" value="P:copper ion import"/>
    <property type="evidence" value="ECO:0007669"/>
    <property type="project" value="TreeGrafter"/>
</dbReference>
<accession>A0AAJ0GXU8</accession>
<dbReference type="GO" id="GO:0006879">
    <property type="term" value="P:intracellular iron ion homeostasis"/>
    <property type="evidence" value="ECO:0007669"/>
    <property type="project" value="TreeGrafter"/>
</dbReference>
<organism evidence="14 15">
    <name type="scientific">Chaetomium strumarium</name>
    <dbReference type="NCBI Taxonomy" id="1170767"/>
    <lineage>
        <taxon>Eukaryota</taxon>
        <taxon>Fungi</taxon>
        <taxon>Dikarya</taxon>
        <taxon>Ascomycota</taxon>
        <taxon>Pezizomycotina</taxon>
        <taxon>Sordariomycetes</taxon>
        <taxon>Sordariomycetidae</taxon>
        <taxon>Sordariales</taxon>
        <taxon>Chaetomiaceae</taxon>
        <taxon>Chaetomium</taxon>
    </lineage>
</organism>
<comment type="subcellular location">
    <subcellularLocation>
        <location evidence="1">Membrane</location>
        <topology evidence="1">Multi-pass membrane protein</topology>
    </subcellularLocation>
</comment>
<dbReference type="Proteomes" id="UP001273166">
    <property type="component" value="Unassembled WGS sequence"/>
</dbReference>
<dbReference type="InterPro" id="IPR017927">
    <property type="entry name" value="FAD-bd_FR_type"/>
</dbReference>
<name>A0AAJ0GXU8_9PEZI</name>
<feature type="transmembrane region" description="Helical" evidence="11">
    <location>
        <begin position="374"/>
        <end position="396"/>
    </location>
</feature>
<evidence type="ECO:0000256" key="10">
    <source>
        <dbReference type="SAM" id="MobiDB-lite"/>
    </source>
</evidence>
<protein>
    <submittedName>
        <fullName evidence="14">Ferric reductase like transmembrane component-domain-containing protein</fullName>
    </submittedName>
</protein>
<keyword evidence="4 11" id="KW-0812">Transmembrane</keyword>
<evidence type="ECO:0000256" key="7">
    <source>
        <dbReference type="ARBA" id="ARBA00023065"/>
    </source>
</evidence>
<feature type="region of interest" description="Disordered" evidence="10">
    <location>
        <begin position="709"/>
        <end position="743"/>
    </location>
</feature>
<evidence type="ECO:0000256" key="12">
    <source>
        <dbReference type="SAM" id="SignalP"/>
    </source>
</evidence>
<dbReference type="Gene3D" id="3.40.50.80">
    <property type="entry name" value="Nucleotide-binding domain of ferredoxin-NADP reductase (FNR) module"/>
    <property type="match status" value="1"/>
</dbReference>
<reference evidence="14" key="2">
    <citation type="submission" date="2023-06" db="EMBL/GenBank/DDBJ databases">
        <authorList>
            <consortium name="Lawrence Berkeley National Laboratory"/>
            <person name="Mondo S.J."/>
            <person name="Hensen N."/>
            <person name="Bonometti L."/>
            <person name="Westerberg I."/>
            <person name="Brannstrom I.O."/>
            <person name="Guillou S."/>
            <person name="Cros-Aarteil S."/>
            <person name="Calhoun S."/>
            <person name="Haridas S."/>
            <person name="Kuo A."/>
            <person name="Pangilinan J."/>
            <person name="Riley R."/>
            <person name="Labutti K."/>
            <person name="Andreopoulos B."/>
            <person name="Lipzen A."/>
            <person name="Chen C."/>
            <person name="Yanf M."/>
            <person name="Daum C."/>
            <person name="Ng V."/>
            <person name="Clum A."/>
            <person name="Steindorff A."/>
            <person name="Ohm R."/>
            <person name="Martin F."/>
            <person name="Silar P."/>
            <person name="Natvig D."/>
            <person name="Lalanne C."/>
            <person name="Gautier V."/>
            <person name="Ament-Velasquez S.L."/>
            <person name="Kruys A."/>
            <person name="Hutchinson M.I."/>
            <person name="Powell A.J."/>
            <person name="Barry K."/>
            <person name="Miller A.N."/>
            <person name="Grigoriev I.V."/>
            <person name="Debuchy R."/>
            <person name="Gladieux P."/>
            <person name="Thoren M.H."/>
            <person name="Johannesson H."/>
        </authorList>
    </citation>
    <scope>NUCLEOTIDE SEQUENCE</scope>
    <source>
        <strain evidence="14">CBS 333.67</strain>
    </source>
</reference>
<dbReference type="PANTHER" id="PTHR32361">
    <property type="entry name" value="FERRIC/CUPRIC REDUCTASE TRANSMEMBRANE COMPONENT"/>
    <property type="match status" value="1"/>
</dbReference>
<keyword evidence="5 11" id="KW-1133">Transmembrane helix</keyword>
<dbReference type="GO" id="GO:0005886">
    <property type="term" value="C:plasma membrane"/>
    <property type="evidence" value="ECO:0007669"/>
    <property type="project" value="TreeGrafter"/>
</dbReference>
<evidence type="ECO:0000256" key="2">
    <source>
        <dbReference type="ARBA" id="ARBA00006278"/>
    </source>
</evidence>
<dbReference type="SUPFAM" id="SSF52343">
    <property type="entry name" value="Ferredoxin reductase-like, C-terminal NADP-linked domain"/>
    <property type="match status" value="1"/>
</dbReference>
<keyword evidence="6" id="KW-0560">Oxidoreductase</keyword>
<evidence type="ECO:0000256" key="8">
    <source>
        <dbReference type="ARBA" id="ARBA00023136"/>
    </source>
</evidence>
<keyword evidence="12" id="KW-0732">Signal</keyword>
<evidence type="ECO:0000256" key="9">
    <source>
        <dbReference type="ARBA" id="ARBA00023180"/>
    </source>
</evidence>
<evidence type="ECO:0000256" key="6">
    <source>
        <dbReference type="ARBA" id="ARBA00023002"/>
    </source>
</evidence>
<dbReference type="EMBL" id="JAUDZG010000002">
    <property type="protein sequence ID" value="KAK3308173.1"/>
    <property type="molecule type" value="Genomic_DNA"/>
</dbReference>
<keyword evidence="3" id="KW-0813">Transport</keyword>
<reference evidence="14" key="1">
    <citation type="journal article" date="2023" name="Mol. Phylogenet. Evol.">
        <title>Genome-scale phylogeny and comparative genomics of the fungal order Sordariales.</title>
        <authorList>
            <person name="Hensen N."/>
            <person name="Bonometti L."/>
            <person name="Westerberg I."/>
            <person name="Brannstrom I.O."/>
            <person name="Guillou S."/>
            <person name="Cros-Aarteil S."/>
            <person name="Calhoun S."/>
            <person name="Haridas S."/>
            <person name="Kuo A."/>
            <person name="Mondo S."/>
            <person name="Pangilinan J."/>
            <person name="Riley R."/>
            <person name="LaButti K."/>
            <person name="Andreopoulos B."/>
            <person name="Lipzen A."/>
            <person name="Chen C."/>
            <person name="Yan M."/>
            <person name="Daum C."/>
            <person name="Ng V."/>
            <person name="Clum A."/>
            <person name="Steindorff A."/>
            <person name="Ohm R.A."/>
            <person name="Martin F."/>
            <person name="Silar P."/>
            <person name="Natvig D.O."/>
            <person name="Lalanne C."/>
            <person name="Gautier V."/>
            <person name="Ament-Velasquez S.L."/>
            <person name="Kruys A."/>
            <person name="Hutchinson M.I."/>
            <person name="Powell A.J."/>
            <person name="Barry K."/>
            <person name="Miller A.N."/>
            <person name="Grigoriev I.V."/>
            <person name="Debuchy R."/>
            <person name="Gladieux P."/>
            <person name="Hiltunen Thoren M."/>
            <person name="Johannesson H."/>
        </authorList>
    </citation>
    <scope>NUCLEOTIDE SEQUENCE</scope>
    <source>
        <strain evidence="14">CBS 333.67</strain>
    </source>
</reference>
<feature type="transmembrane region" description="Helical" evidence="11">
    <location>
        <begin position="185"/>
        <end position="208"/>
    </location>
</feature>
<dbReference type="Pfam" id="PF08030">
    <property type="entry name" value="NAD_binding_6"/>
    <property type="match status" value="1"/>
</dbReference>
<dbReference type="GO" id="GO:0006826">
    <property type="term" value="P:iron ion transport"/>
    <property type="evidence" value="ECO:0007669"/>
    <property type="project" value="TreeGrafter"/>
</dbReference>
<dbReference type="GeneID" id="87890362"/>
<evidence type="ECO:0000256" key="3">
    <source>
        <dbReference type="ARBA" id="ARBA00022448"/>
    </source>
</evidence>
<dbReference type="RefSeq" id="XP_062723953.1">
    <property type="nucleotide sequence ID" value="XM_062871533.1"/>
</dbReference>
<evidence type="ECO:0000313" key="14">
    <source>
        <dbReference type="EMBL" id="KAK3308173.1"/>
    </source>
</evidence>
<feature type="compositionally biased region" description="Basic and acidic residues" evidence="10">
    <location>
        <begin position="709"/>
        <end position="726"/>
    </location>
</feature>
<evidence type="ECO:0000256" key="4">
    <source>
        <dbReference type="ARBA" id="ARBA00022692"/>
    </source>
</evidence>
<keyword evidence="8 11" id="KW-0472">Membrane</keyword>
<evidence type="ECO:0000259" key="13">
    <source>
        <dbReference type="PROSITE" id="PS51384"/>
    </source>
</evidence>
<dbReference type="InterPro" id="IPR039261">
    <property type="entry name" value="FNR_nucleotide-bd"/>
</dbReference>
<dbReference type="PANTHER" id="PTHR32361:SF9">
    <property type="entry name" value="FERRIC REDUCTASE TRANSMEMBRANE COMPONENT 3-RELATED"/>
    <property type="match status" value="1"/>
</dbReference>
<evidence type="ECO:0000256" key="11">
    <source>
        <dbReference type="SAM" id="Phobius"/>
    </source>
</evidence>
<dbReference type="InterPro" id="IPR051410">
    <property type="entry name" value="Ferric/Cupric_Reductase"/>
</dbReference>
<feature type="signal peptide" evidence="12">
    <location>
        <begin position="1"/>
        <end position="21"/>
    </location>
</feature>
<evidence type="ECO:0000256" key="5">
    <source>
        <dbReference type="ARBA" id="ARBA00022989"/>
    </source>
</evidence>
<keyword evidence="9" id="KW-0325">Glycoprotein</keyword>
<dbReference type="Pfam" id="PF01794">
    <property type="entry name" value="Ferric_reduct"/>
    <property type="match status" value="1"/>
</dbReference>
<feature type="transmembrane region" description="Helical" evidence="11">
    <location>
        <begin position="403"/>
        <end position="423"/>
    </location>
</feature>
<feature type="transmembrane region" description="Helical" evidence="11">
    <location>
        <begin position="253"/>
        <end position="273"/>
    </location>
</feature>
<comment type="caution">
    <text evidence="14">The sequence shown here is derived from an EMBL/GenBank/DDBJ whole genome shotgun (WGS) entry which is preliminary data.</text>
</comment>